<dbReference type="InterPro" id="IPR014729">
    <property type="entry name" value="Rossmann-like_a/b/a_fold"/>
</dbReference>
<dbReference type="Pfam" id="PF09334">
    <property type="entry name" value="tRNA-synt_1g"/>
    <property type="match status" value="1"/>
</dbReference>
<keyword evidence="8 11" id="KW-0030">Aminoacyl-tRNA synthetase</keyword>
<dbReference type="Gene3D" id="3.40.50.620">
    <property type="entry name" value="HUPs"/>
    <property type="match status" value="1"/>
</dbReference>
<reference evidence="15" key="1">
    <citation type="submission" date="2020-05" db="EMBL/GenBank/DDBJ databases">
        <title>High-Quality Genomes of Partial-Nitritation/Anammox System by Hierarchical Clustering Based Hybrid Assembly.</title>
        <authorList>
            <person name="Liu L."/>
            <person name="Wang Y."/>
            <person name="Che Y."/>
            <person name="Chen Y."/>
            <person name="Xia Y."/>
            <person name="Luo R."/>
            <person name="Cheng S.H."/>
            <person name="Zheng C."/>
            <person name="Zhang T."/>
        </authorList>
    </citation>
    <scope>NUCLEOTIDE SEQUENCE</scope>
    <source>
        <strain evidence="15">H1_PAT1</strain>
    </source>
</reference>
<dbReference type="Gene3D" id="1.10.730.10">
    <property type="entry name" value="Isoleucyl-tRNA Synthetase, Domain 1"/>
    <property type="match status" value="1"/>
</dbReference>
<evidence type="ECO:0000256" key="11">
    <source>
        <dbReference type="RuleBase" id="RU363039"/>
    </source>
</evidence>
<evidence type="ECO:0000256" key="7">
    <source>
        <dbReference type="ARBA" id="ARBA00022917"/>
    </source>
</evidence>
<comment type="function">
    <text evidence="1">Is required not only for elongation of protein synthesis but also for the initiation of all mRNA translation through initiator tRNA(fMet) aminoacylation.</text>
</comment>
<dbReference type="Gene3D" id="2.170.220.10">
    <property type="match status" value="1"/>
</dbReference>
<evidence type="ECO:0000313" key="16">
    <source>
        <dbReference type="Proteomes" id="UP000710385"/>
    </source>
</evidence>
<dbReference type="CDD" id="cd00814">
    <property type="entry name" value="MetRS_core"/>
    <property type="match status" value="1"/>
</dbReference>
<dbReference type="PRINTS" id="PR01041">
    <property type="entry name" value="TRNASYNTHMET"/>
</dbReference>
<dbReference type="InterPro" id="IPR015413">
    <property type="entry name" value="Methionyl/Leucyl_tRNA_Synth"/>
</dbReference>
<dbReference type="InterPro" id="IPR041872">
    <property type="entry name" value="Anticodon_Met"/>
</dbReference>
<dbReference type="AlphaFoldDB" id="A0A928TT91"/>
<evidence type="ECO:0000256" key="8">
    <source>
        <dbReference type="ARBA" id="ARBA00023146"/>
    </source>
</evidence>
<organism evidence="15 16">
    <name type="scientific">candidate division WWE3 bacterium</name>
    <dbReference type="NCBI Taxonomy" id="2053526"/>
    <lineage>
        <taxon>Bacteria</taxon>
        <taxon>Katanobacteria</taxon>
    </lineage>
</organism>
<evidence type="ECO:0000256" key="9">
    <source>
        <dbReference type="ARBA" id="ARBA00030904"/>
    </source>
</evidence>
<protein>
    <recommendedName>
        <fullName evidence="3">Methionine--tRNA ligase</fullName>
        <ecNumber evidence="2">6.1.1.10</ecNumber>
    </recommendedName>
    <alternativeName>
        <fullName evidence="9">Methionyl-tRNA synthetase</fullName>
    </alternativeName>
</protein>
<dbReference type="InterPro" id="IPR014758">
    <property type="entry name" value="Met-tRNA_synth"/>
</dbReference>
<dbReference type="InterPro" id="IPR023457">
    <property type="entry name" value="Met-tRNA_synth_2"/>
</dbReference>
<dbReference type="CDD" id="cd07957">
    <property type="entry name" value="Anticodon_Ia_Met"/>
    <property type="match status" value="1"/>
</dbReference>
<dbReference type="FunFam" id="2.170.220.10:FF:000001">
    <property type="entry name" value="methionine--tRNA ligase, mitochondrial"/>
    <property type="match status" value="1"/>
</dbReference>
<feature type="region of interest" description="Disordered" evidence="12">
    <location>
        <begin position="518"/>
        <end position="540"/>
    </location>
</feature>
<evidence type="ECO:0000259" key="13">
    <source>
        <dbReference type="Pfam" id="PF09334"/>
    </source>
</evidence>
<evidence type="ECO:0000256" key="3">
    <source>
        <dbReference type="ARBA" id="ARBA00018753"/>
    </source>
</evidence>
<evidence type="ECO:0000256" key="10">
    <source>
        <dbReference type="ARBA" id="ARBA00047364"/>
    </source>
</evidence>
<name>A0A928TT91_UNCKA</name>
<dbReference type="InterPro" id="IPR009080">
    <property type="entry name" value="tRNAsynth_Ia_anticodon-bd"/>
</dbReference>
<comment type="catalytic activity">
    <reaction evidence="10">
        <text>tRNA(Met) + L-methionine + ATP = L-methionyl-tRNA(Met) + AMP + diphosphate</text>
        <dbReference type="Rhea" id="RHEA:13481"/>
        <dbReference type="Rhea" id="RHEA-COMP:9667"/>
        <dbReference type="Rhea" id="RHEA-COMP:9698"/>
        <dbReference type="ChEBI" id="CHEBI:30616"/>
        <dbReference type="ChEBI" id="CHEBI:33019"/>
        <dbReference type="ChEBI" id="CHEBI:57844"/>
        <dbReference type="ChEBI" id="CHEBI:78442"/>
        <dbReference type="ChEBI" id="CHEBI:78530"/>
        <dbReference type="ChEBI" id="CHEBI:456215"/>
        <dbReference type="EC" id="6.1.1.10"/>
    </reaction>
</comment>
<dbReference type="NCBIfam" id="TIGR00398">
    <property type="entry name" value="metG"/>
    <property type="match status" value="1"/>
</dbReference>
<evidence type="ECO:0000256" key="2">
    <source>
        <dbReference type="ARBA" id="ARBA00012838"/>
    </source>
</evidence>
<keyword evidence="4 11" id="KW-0436">Ligase</keyword>
<keyword evidence="6 11" id="KW-0067">ATP-binding</keyword>
<dbReference type="GO" id="GO:0004825">
    <property type="term" value="F:methionine-tRNA ligase activity"/>
    <property type="evidence" value="ECO:0007669"/>
    <property type="project" value="UniProtKB-EC"/>
</dbReference>
<evidence type="ECO:0000256" key="6">
    <source>
        <dbReference type="ARBA" id="ARBA00022840"/>
    </source>
</evidence>
<evidence type="ECO:0000259" key="14">
    <source>
        <dbReference type="Pfam" id="PF19303"/>
    </source>
</evidence>
<gene>
    <name evidence="15" type="ORF">HS096_04955</name>
</gene>
<dbReference type="Pfam" id="PF19303">
    <property type="entry name" value="Anticodon_3"/>
    <property type="match status" value="1"/>
</dbReference>
<dbReference type="GO" id="GO:0006431">
    <property type="term" value="P:methionyl-tRNA aminoacylation"/>
    <property type="evidence" value="ECO:0007669"/>
    <property type="project" value="InterPro"/>
</dbReference>
<dbReference type="SUPFAM" id="SSF52374">
    <property type="entry name" value="Nucleotidylyl transferase"/>
    <property type="match status" value="1"/>
</dbReference>
<dbReference type="SUPFAM" id="SSF47323">
    <property type="entry name" value="Anticodon-binding domain of a subclass of class I aminoacyl-tRNA synthetases"/>
    <property type="match status" value="1"/>
</dbReference>
<accession>A0A928TT91</accession>
<dbReference type="PANTHER" id="PTHR43326">
    <property type="entry name" value="METHIONYL-TRNA SYNTHETASE"/>
    <property type="match status" value="1"/>
</dbReference>
<keyword evidence="7 11" id="KW-0648">Protein biosynthesis</keyword>
<evidence type="ECO:0000256" key="5">
    <source>
        <dbReference type="ARBA" id="ARBA00022741"/>
    </source>
</evidence>
<dbReference type="GO" id="GO:0005524">
    <property type="term" value="F:ATP binding"/>
    <property type="evidence" value="ECO:0007669"/>
    <property type="project" value="UniProtKB-KW"/>
</dbReference>
<dbReference type="PANTHER" id="PTHR43326:SF1">
    <property type="entry name" value="METHIONINE--TRNA LIGASE, MITOCHONDRIAL"/>
    <property type="match status" value="1"/>
</dbReference>
<proteinExistence type="inferred from homology"/>
<keyword evidence="5 11" id="KW-0547">Nucleotide-binding</keyword>
<evidence type="ECO:0000256" key="4">
    <source>
        <dbReference type="ARBA" id="ARBA00022598"/>
    </source>
</evidence>
<comment type="caution">
    <text evidence="15">The sequence shown here is derived from an EMBL/GenBank/DDBJ whole genome shotgun (WGS) entry which is preliminary data.</text>
</comment>
<feature type="domain" description="Methionyl/Leucyl tRNA synthetase" evidence="13">
    <location>
        <begin position="138"/>
        <end position="374"/>
    </location>
</feature>
<dbReference type="Proteomes" id="UP000710385">
    <property type="component" value="Unassembled WGS sequence"/>
</dbReference>
<dbReference type="EC" id="6.1.1.10" evidence="2"/>
<comment type="similarity">
    <text evidence="11">Belongs to the class-I aminoacyl-tRNA synthetase family.</text>
</comment>
<evidence type="ECO:0000313" key="15">
    <source>
        <dbReference type="EMBL" id="MBE7525704.1"/>
    </source>
</evidence>
<dbReference type="InterPro" id="IPR033911">
    <property type="entry name" value="MetRS_core"/>
</dbReference>
<dbReference type="EMBL" id="JABTTY010000001">
    <property type="protein sequence ID" value="MBE7525704.1"/>
    <property type="molecule type" value="Genomic_DNA"/>
</dbReference>
<evidence type="ECO:0000256" key="1">
    <source>
        <dbReference type="ARBA" id="ARBA00003314"/>
    </source>
</evidence>
<evidence type="ECO:0000256" key="12">
    <source>
        <dbReference type="SAM" id="MobiDB-lite"/>
    </source>
</evidence>
<sequence>MEKFFITTPIYYVNDKPHIGHAYTTFVCDTLARYYRMLGARVLFSTGVDENSQKNIEAMIAAGESDIARYLDNMAGLWKQSWDDLGIRYDAFIRTTEQRHVNAVQRFWRAAMETGDIYKSVYKGMYCTGCEAFKTESETENGACVLHPNKPLKPIEEENYFFKLSAYRDRLLELYSQSREFAMPEARRNEIRNYVENHLADISVSRSSSSLESGIPVPDNDSQRIYVWFDALINYLTVAGYGSDDRETEQWWPADAHIVGKDIIKFHCALWPAMLWSAAKTDPLLKKMSEEGKLIPRTVFAHGFFTIDGIKISKSLGNAVDPRDLIPAYGLDAIRYFLMREIPFGEDGDFSRKRLEERYVSDLANTLGNLLHRAISMSRRYFNGMTPNVDLVRAGASPNASVWDGAAGLRDLESRYDGFMQEFRIDLALERLWAAGEIKASGLLQANKFVEETKPFQLVKDDAMKVGEILYALLEACRHYAWLLAPVMPETAKAMIESLGQKFDIESKKSLEELRQWGGLPMDTPLPEPKPLFPKREATS</sequence>
<feature type="domain" description="Methionyl-tRNA synthetase anticodon-binding" evidence="14">
    <location>
        <begin position="444"/>
        <end position="504"/>
    </location>
</feature>